<dbReference type="EMBL" id="FMZM01000008">
    <property type="protein sequence ID" value="SDD47793.1"/>
    <property type="molecule type" value="Genomic_DNA"/>
</dbReference>
<reference evidence="1 2" key="1">
    <citation type="submission" date="2016-10" db="EMBL/GenBank/DDBJ databases">
        <authorList>
            <person name="de Groot N.N."/>
        </authorList>
    </citation>
    <scope>NUCLEOTIDE SEQUENCE [LARGE SCALE GENOMIC DNA]</scope>
    <source>
        <strain evidence="1 2">CGMCC 4.6858</strain>
    </source>
</reference>
<sequence>MTRTAARAAVLALTGVLAATTLTTTALTTTAPPATAGAPAERAEITRVVLRVVGCDDCSFTAHSYRSGEDAAWSGPVRRVRDGKVVLRVPTRLTEGMSISLTAPWERRTGAVSNVVFRYRGQQPGDRVSPQEAREARRGSACFPGIDAPRIKLRVKVHRAHFPGTGARATGAAAYTVVSQPTVGNRERVYDGFLGSQDVIPCR</sequence>
<name>A0A1G6V2U1_9ACTN</name>
<gene>
    <name evidence="1" type="ORF">SAMN05421872_108169</name>
</gene>
<accession>A0A1G6V2U1</accession>
<evidence type="ECO:0000313" key="1">
    <source>
        <dbReference type="EMBL" id="SDD47793.1"/>
    </source>
</evidence>
<organism evidence="1 2">
    <name type="scientific">Nocardioides lianchengensis</name>
    <dbReference type="NCBI Taxonomy" id="1045774"/>
    <lineage>
        <taxon>Bacteria</taxon>
        <taxon>Bacillati</taxon>
        <taxon>Actinomycetota</taxon>
        <taxon>Actinomycetes</taxon>
        <taxon>Propionibacteriales</taxon>
        <taxon>Nocardioidaceae</taxon>
        <taxon>Nocardioides</taxon>
    </lineage>
</organism>
<evidence type="ECO:0000313" key="2">
    <source>
        <dbReference type="Proteomes" id="UP000199034"/>
    </source>
</evidence>
<dbReference type="RefSeq" id="WP_090858044.1">
    <property type="nucleotide sequence ID" value="NZ_FMZM01000008.1"/>
</dbReference>
<dbReference type="Proteomes" id="UP000199034">
    <property type="component" value="Unassembled WGS sequence"/>
</dbReference>
<keyword evidence="2" id="KW-1185">Reference proteome</keyword>
<dbReference type="AlphaFoldDB" id="A0A1G6V2U1"/>
<proteinExistence type="predicted"/>
<protein>
    <submittedName>
        <fullName evidence="1">Uncharacterized protein</fullName>
    </submittedName>
</protein>
<dbReference type="OrthoDB" id="3790275at2"/>